<dbReference type="PROSITE" id="PS51186">
    <property type="entry name" value="GNAT"/>
    <property type="match status" value="1"/>
</dbReference>
<keyword evidence="2" id="KW-0012">Acyltransferase</keyword>
<feature type="domain" description="N-acetyltransferase" evidence="3">
    <location>
        <begin position="21"/>
        <end position="170"/>
    </location>
</feature>
<evidence type="ECO:0000256" key="1">
    <source>
        <dbReference type="ARBA" id="ARBA00022679"/>
    </source>
</evidence>
<evidence type="ECO:0000256" key="2">
    <source>
        <dbReference type="ARBA" id="ARBA00023315"/>
    </source>
</evidence>
<dbReference type="InterPro" id="IPR050832">
    <property type="entry name" value="Bact_Acetyltransf"/>
</dbReference>
<keyword evidence="5" id="KW-1185">Reference proteome</keyword>
<dbReference type="OrthoDB" id="9799601at2"/>
<sequence length="170" mass="19249">MIAPVWHIAALQAGQAEALGALARYIWERHYPGIISQAQIDYMLDQRYGAALVRQQLVQPGHWWKVAQNDAGMISFVHYFLDSDPQRIKLDKLYVHPAWQRRGVGAALLDSVESEARRQGRTTLTLRTNKHNHTALAAYQKYGFVVTAQVITEIGAGFVMDDYVLEKTLD</sequence>
<evidence type="ECO:0000259" key="3">
    <source>
        <dbReference type="PROSITE" id="PS51186"/>
    </source>
</evidence>
<organism evidence="4 5">
    <name type="scientific">Sulfuriferula multivorans</name>
    <dbReference type="NCBI Taxonomy" id="1559896"/>
    <lineage>
        <taxon>Bacteria</taxon>
        <taxon>Pseudomonadati</taxon>
        <taxon>Pseudomonadota</taxon>
        <taxon>Betaproteobacteria</taxon>
        <taxon>Nitrosomonadales</taxon>
        <taxon>Sulfuricellaceae</taxon>
        <taxon>Sulfuriferula</taxon>
    </lineage>
</organism>
<reference evidence="4 5" key="1">
    <citation type="journal article" date="2019" name="Front. Microbiol.">
        <title>Genomes of Neutrophilic Sulfur-Oxidizing Chemolithoautotrophs Representing 9 Proteobacterial Species From 8 Genera.</title>
        <authorList>
            <person name="Watanabe T."/>
            <person name="Kojima H."/>
            <person name="Umezawa K."/>
            <person name="Hori C."/>
            <person name="Takasuka T.E."/>
            <person name="Kato Y."/>
            <person name="Fukui M."/>
        </authorList>
    </citation>
    <scope>NUCLEOTIDE SEQUENCE [LARGE SCALE GENOMIC DNA]</scope>
    <source>
        <strain evidence="4 5">TTN</strain>
    </source>
</reference>
<proteinExistence type="predicted"/>
<dbReference type="EMBL" id="BGOW01000003">
    <property type="protein sequence ID" value="GBL44797.1"/>
    <property type="molecule type" value="Genomic_DNA"/>
</dbReference>
<name>A0A401JB08_9PROT</name>
<gene>
    <name evidence="4" type="ORF">SFMTTN_0598</name>
</gene>
<dbReference type="SUPFAM" id="SSF55729">
    <property type="entry name" value="Acyl-CoA N-acyltransferases (Nat)"/>
    <property type="match status" value="1"/>
</dbReference>
<dbReference type="Pfam" id="PF00583">
    <property type="entry name" value="Acetyltransf_1"/>
    <property type="match status" value="1"/>
</dbReference>
<dbReference type="GO" id="GO:0016747">
    <property type="term" value="F:acyltransferase activity, transferring groups other than amino-acyl groups"/>
    <property type="evidence" value="ECO:0007669"/>
    <property type="project" value="InterPro"/>
</dbReference>
<accession>A0A401JB08</accession>
<protein>
    <submittedName>
        <fullName evidence="4">GCN5-related N-acetyltransferase</fullName>
    </submittedName>
</protein>
<keyword evidence="1 4" id="KW-0808">Transferase</keyword>
<evidence type="ECO:0000313" key="5">
    <source>
        <dbReference type="Proteomes" id="UP000286806"/>
    </source>
</evidence>
<dbReference type="Gene3D" id="3.40.630.30">
    <property type="match status" value="1"/>
</dbReference>
<dbReference type="RefSeq" id="WP_124703640.1">
    <property type="nucleotide sequence ID" value="NZ_BGOW01000003.1"/>
</dbReference>
<comment type="caution">
    <text evidence="4">The sequence shown here is derived from an EMBL/GenBank/DDBJ whole genome shotgun (WGS) entry which is preliminary data.</text>
</comment>
<dbReference type="AlphaFoldDB" id="A0A401JB08"/>
<dbReference type="InterPro" id="IPR000182">
    <property type="entry name" value="GNAT_dom"/>
</dbReference>
<dbReference type="InterPro" id="IPR016181">
    <property type="entry name" value="Acyl_CoA_acyltransferase"/>
</dbReference>
<dbReference type="CDD" id="cd04301">
    <property type="entry name" value="NAT_SF"/>
    <property type="match status" value="1"/>
</dbReference>
<dbReference type="Proteomes" id="UP000286806">
    <property type="component" value="Unassembled WGS sequence"/>
</dbReference>
<dbReference type="PANTHER" id="PTHR43877">
    <property type="entry name" value="AMINOALKYLPHOSPHONATE N-ACETYLTRANSFERASE-RELATED-RELATED"/>
    <property type="match status" value="1"/>
</dbReference>
<evidence type="ECO:0000313" key="4">
    <source>
        <dbReference type="EMBL" id="GBL44797.1"/>
    </source>
</evidence>